<keyword evidence="3 12" id="KW-0812">Transmembrane</keyword>
<feature type="disulfide bond" evidence="10">
    <location>
        <begin position="934"/>
        <end position="943"/>
    </location>
</feature>
<dbReference type="SMART" id="SM00179">
    <property type="entry name" value="EGF_CA"/>
    <property type="match status" value="6"/>
</dbReference>
<dbReference type="PANTHER" id="PTHR13802:SF52">
    <property type="entry name" value="MUCIN-4"/>
    <property type="match status" value="1"/>
</dbReference>
<dbReference type="GO" id="GO:0016020">
    <property type="term" value="C:membrane"/>
    <property type="evidence" value="ECO:0007669"/>
    <property type="project" value="UniProtKB-SubCell"/>
</dbReference>
<evidence type="ECO:0000256" key="10">
    <source>
        <dbReference type="PROSITE-ProRule" id="PRU00076"/>
    </source>
</evidence>
<accession>A0A6P4ZDM5</accession>
<dbReference type="KEGG" id="bbel:109477832"/>
<feature type="domain" description="EGF-like" evidence="13">
    <location>
        <begin position="909"/>
        <end position="944"/>
    </location>
</feature>
<dbReference type="SMART" id="SM00216">
    <property type="entry name" value="VWD"/>
    <property type="match status" value="1"/>
</dbReference>
<feature type="domain" description="EGF-like" evidence="13">
    <location>
        <begin position="648"/>
        <end position="695"/>
    </location>
</feature>
<dbReference type="FunFam" id="2.10.25.10:FF:000240">
    <property type="entry name" value="Vitamin K-dependent protein S"/>
    <property type="match status" value="1"/>
</dbReference>
<dbReference type="PROSITE" id="PS01186">
    <property type="entry name" value="EGF_2"/>
    <property type="match status" value="4"/>
</dbReference>
<evidence type="ECO:0000256" key="2">
    <source>
        <dbReference type="ARBA" id="ARBA00022536"/>
    </source>
</evidence>
<evidence type="ECO:0000256" key="9">
    <source>
        <dbReference type="ARBA" id="ARBA00023180"/>
    </source>
</evidence>
<evidence type="ECO:0000313" key="16">
    <source>
        <dbReference type="RefSeq" id="XP_019634808.1"/>
    </source>
</evidence>
<proteinExistence type="predicted"/>
<keyword evidence="5" id="KW-0677">Repeat</keyword>
<evidence type="ECO:0000256" key="3">
    <source>
        <dbReference type="ARBA" id="ARBA00022692"/>
    </source>
</evidence>
<dbReference type="OrthoDB" id="4405280at2759"/>
<gene>
    <name evidence="16" type="primary">LOC109477832</name>
</gene>
<keyword evidence="9" id="KW-0325">Glycoprotein</keyword>
<dbReference type="RefSeq" id="XP_019634808.1">
    <property type="nucleotide sequence ID" value="XM_019779249.1"/>
</dbReference>
<dbReference type="PANTHER" id="PTHR13802">
    <property type="entry name" value="MUCIN 4-RELATED"/>
    <property type="match status" value="1"/>
</dbReference>
<dbReference type="Proteomes" id="UP000515135">
    <property type="component" value="Unplaced"/>
</dbReference>
<feature type="transmembrane region" description="Helical" evidence="12">
    <location>
        <begin position="1117"/>
        <end position="1137"/>
    </location>
</feature>
<evidence type="ECO:0000256" key="11">
    <source>
        <dbReference type="SAM" id="MobiDB-lite"/>
    </source>
</evidence>
<dbReference type="FunFam" id="2.10.25.10:FF:000005">
    <property type="entry name" value="Fibrillin 2"/>
    <property type="match status" value="1"/>
</dbReference>
<dbReference type="InterPro" id="IPR001846">
    <property type="entry name" value="VWF_type-D"/>
</dbReference>
<keyword evidence="8 10" id="KW-1015">Disulfide bond</keyword>
<dbReference type="PROSITE" id="PS01187">
    <property type="entry name" value="EGF_CA"/>
    <property type="match status" value="3"/>
</dbReference>
<feature type="domain" description="VWFD" evidence="14">
    <location>
        <begin position="238"/>
        <end position="433"/>
    </location>
</feature>
<dbReference type="InterPro" id="IPR018097">
    <property type="entry name" value="EGF_Ca-bd_CS"/>
</dbReference>
<dbReference type="PROSITE" id="PS00010">
    <property type="entry name" value="ASX_HYDROXYL"/>
    <property type="match status" value="3"/>
</dbReference>
<feature type="disulfide bond" evidence="10">
    <location>
        <begin position="913"/>
        <end position="923"/>
    </location>
</feature>
<feature type="region of interest" description="Disordered" evidence="11">
    <location>
        <begin position="1"/>
        <end position="25"/>
    </location>
</feature>
<dbReference type="Gene3D" id="2.10.25.10">
    <property type="entry name" value="Laminin"/>
    <property type="match status" value="8"/>
</dbReference>
<dbReference type="AlphaFoldDB" id="A0A6P4ZDM5"/>
<evidence type="ECO:0000313" key="15">
    <source>
        <dbReference type="Proteomes" id="UP000515135"/>
    </source>
</evidence>
<dbReference type="InterPro" id="IPR049883">
    <property type="entry name" value="NOTCH1_EGF-like"/>
</dbReference>
<dbReference type="InterPro" id="IPR000742">
    <property type="entry name" value="EGF"/>
</dbReference>
<dbReference type="InterPro" id="IPR000152">
    <property type="entry name" value="EGF-type_Asp/Asn_hydroxyl_site"/>
</dbReference>
<dbReference type="SMART" id="SM00181">
    <property type="entry name" value="EGF"/>
    <property type="match status" value="8"/>
</dbReference>
<feature type="domain" description="EGF-like" evidence="13">
    <location>
        <begin position="825"/>
        <end position="866"/>
    </location>
</feature>
<dbReference type="SUPFAM" id="SSF57184">
    <property type="entry name" value="Growth factor receptor domain"/>
    <property type="match status" value="1"/>
</dbReference>
<evidence type="ECO:0000256" key="12">
    <source>
        <dbReference type="SAM" id="Phobius"/>
    </source>
</evidence>
<dbReference type="PROSITE" id="PS50026">
    <property type="entry name" value="EGF_3"/>
    <property type="match status" value="4"/>
</dbReference>
<keyword evidence="7 12" id="KW-0472">Membrane</keyword>
<keyword evidence="15" id="KW-1185">Reference proteome</keyword>
<feature type="domain" description="EGF-like" evidence="13">
    <location>
        <begin position="867"/>
        <end position="905"/>
    </location>
</feature>
<dbReference type="SUPFAM" id="SSF57196">
    <property type="entry name" value="EGF/Laminin"/>
    <property type="match status" value="4"/>
</dbReference>
<dbReference type="InterPro" id="IPR056619">
    <property type="entry name" value="C8-3_MUC4"/>
</dbReference>
<dbReference type="InterPro" id="IPR051495">
    <property type="entry name" value="Epithelial_Barrier/Signaling"/>
</dbReference>
<dbReference type="Pfam" id="PF14670">
    <property type="entry name" value="FXa_inhibition"/>
    <property type="match status" value="1"/>
</dbReference>
<dbReference type="GeneID" id="109477832"/>
<organism evidence="15 16">
    <name type="scientific">Branchiostoma belcheri</name>
    <name type="common">Amphioxus</name>
    <dbReference type="NCBI Taxonomy" id="7741"/>
    <lineage>
        <taxon>Eukaryota</taxon>
        <taxon>Metazoa</taxon>
        <taxon>Chordata</taxon>
        <taxon>Cephalochordata</taxon>
        <taxon>Leptocardii</taxon>
        <taxon>Amphioxiformes</taxon>
        <taxon>Branchiostomatidae</taxon>
        <taxon>Branchiostoma</taxon>
    </lineage>
</organism>
<evidence type="ECO:0000256" key="4">
    <source>
        <dbReference type="ARBA" id="ARBA00022729"/>
    </source>
</evidence>
<keyword evidence="2 10" id="KW-0245">EGF-like domain</keyword>
<sequence>MKIEWTSAGELNGNPNPTAHAVGGYSSGEGTAVDLQYSGTANMKRWRLHAGPWSYALQRLGDSTVPQQSVLQCAQWIKEQENILPDPTRLPGYYRIPSPRSCPCNAEQAFFDNTYSYSVGMTESCAVSRRRAVVYNGGRRHEFRRTCCYTASWFWTQWWGWWAWRRRVAGGSLMRGPAGGHLIIDNPPADDNLARRKCCAESAGVRMGWYCRQFGRLRPFSVPDQSGSPCSSYPVHIGWTVVRSDPHVMTLDGTAYTFNGLGEYVLGDFGRGEYQIQGRTSFVEGSRRATVFTAIVAAERNRVPIQINLVGTSGLQLHINGTDVNMAAFDDSGFELEVDDSAVVSSPEENTLLVVFFNGITAKINAAKAMLFVEFSAPPEYMNRTQGLLGRWDGDKTNDFEAFDGTTLSPNASERQLYEIFGQSWQVTDEDGPKKSLFYYATGEGPENFTQASYEPAFTDEIVFASAELEQQARAVCGDDRTCLFDVSHTGDVQVGEVSLAALQTFEDEVAGRESFPPLISGPGAVYLSVGETVVIELNATDPQDLPITFEMGPDVPPEVVMIANGNYAKVTWNVTENMMFHLQVTAINSKNSSTEYRPVLFLCSCMNGGRCNASHDLDPSLVGYDDRLVIQKCLCAEGYTGEQCESDIDACAENFDPCFPGVTCTDLPPPADMEDGFTCGDCPLGYEGNGTSCQDIDECELEEAIATLCQQICVNYVGNFTCDCNEGYELAEDGYSCTDVDECALSNNCTQLCENTNGSYTCGCFVGFRSSPDGQCQPENNCTDENNPGCDLSTSWCTVNETGHAQCICFKGFELVGNETTCQDIDECTTGTHHCDQVCKNTPGAYTCDCLDGYRLADDPLQGCEDVDECSEWLHDCEGNEVCVNKPGRYSCACALGTNRHQGICIPDIDDCGSAPCVHGTCTDGPTNYTCACSAGWEGYNCDVKMSADDNSVVLEVDMDVSEFTEERAALLKATVATGLTNFCMKHLREYRACESPPLSGWLRIRRETNAATFGPSDIHVAVVVPHVPTNDHAAVRVYASYPGPDMLVLPADVLQRVITHIKTEIEMSLGNSHVVSISIFQPDNYGTMSPIQQRDHSTIAPDVYEDSGTHSFVELLAALSVVACVVITAVAIIVCKKAMAKKEKVDPNVRQAWTETTTFQPDLVDKLQ</sequence>
<dbReference type="GO" id="GO:0005509">
    <property type="term" value="F:calcium ion binding"/>
    <property type="evidence" value="ECO:0007669"/>
    <property type="project" value="InterPro"/>
</dbReference>
<evidence type="ECO:0000259" key="13">
    <source>
        <dbReference type="PROSITE" id="PS50026"/>
    </source>
</evidence>
<reference evidence="16" key="1">
    <citation type="submission" date="2025-08" db="UniProtKB">
        <authorList>
            <consortium name="RefSeq"/>
        </authorList>
    </citation>
    <scope>IDENTIFICATION</scope>
    <source>
        <tissue evidence="16">Gonad</tissue>
    </source>
</reference>
<name>A0A6P4ZDM5_BRABE</name>
<dbReference type="PROSITE" id="PS51233">
    <property type="entry name" value="VWFD"/>
    <property type="match status" value="1"/>
</dbReference>
<evidence type="ECO:0000256" key="1">
    <source>
        <dbReference type="ARBA" id="ARBA00004370"/>
    </source>
</evidence>
<dbReference type="InterPro" id="IPR009030">
    <property type="entry name" value="Growth_fac_rcpt_cys_sf"/>
</dbReference>
<comment type="subcellular location">
    <subcellularLocation>
        <location evidence="1">Membrane</location>
    </subcellularLocation>
</comment>
<comment type="caution">
    <text evidence="10">Lacks conserved residue(s) required for the propagation of feature annotation.</text>
</comment>
<dbReference type="Pfam" id="PF00094">
    <property type="entry name" value="VWD"/>
    <property type="match status" value="1"/>
</dbReference>
<keyword evidence="6 12" id="KW-1133">Transmembrane helix</keyword>
<evidence type="ECO:0000259" key="14">
    <source>
        <dbReference type="PROSITE" id="PS51233"/>
    </source>
</evidence>
<evidence type="ECO:0000256" key="7">
    <source>
        <dbReference type="ARBA" id="ARBA00023136"/>
    </source>
</evidence>
<dbReference type="InterPro" id="IPR001881">
    <property type="entry name" value="EGF-like_Ca-bd_dom"/>
</dbReference>
<dbReference type="Pfam" id="PF23263">
    <property type="entry name" value="C8-3_MUC4"/>
    <property type="match status" value="1"/>
</dbReference>
<keyword evidence="4" id="KW-0732">Signal</keyword>
<dbReference type="PROSITE" id="PS00022">
    <property type="entry name" value="EGF_1"/>
    <property type="match status" value="2"/>
</dbReference>
<dbReference type="CDD" id="cd00054">
    <property type="entry name" value="EGF_CA"/>
    <property type="match status" value="3"/>
</dbReference>
<evidence type="ECO:0000256" key="8">
    <source>
        <dbReference type="ARBA" id="ARBA00023157"/>
    </source>
</evidence>
<protein>
    <submittedName>
        <fullName evidence="16">Mucin-like protein</fullName>
    </submittedName>
</protein>
<evidence type="ECO:0000256" key="5">
    <source>
        <dbReference type="ARBA" id="ARBA00022737"/>
    </source>
</evidence>
<dbReference type="Pfam" id="PF07645">
    <property type="entry name" value="EGF_CA"/>
    <property type="match status" value="3"/>
</dbReference>
<evidence type="ECO:0000256" key="6">
    <source>
        <dbReference type="ARBA" id="ARBA00022989"/>
    </source>
</evidence>